<dbReference type="SMART" id="SM00720">
    <property type="entry name" value="calpain_III"/>
    <property type="match status" value="1"/>
</dbReference>
<dbReference type="EMBL" id="QKKF02010819">
    <property type="protein sequence ID" value="RZF44404.1"/>
    <property type="molecule type" value="Genomic_DNA"/>
</dbReference>
<dbReference type="InParanoid" id="A0A482XFC2"/>
<dbReference type="PANTHER" id="PTHR10183:SF433">
    <property type="entry name" value="CALPAIN-A-RELATED"/>
    <property type="match status" value="1"/>
</dbReference>
<feature type="domain" description="Peptidase C2 calpain" evidence="2">
    <location>
        <begin position="68"/>
        <end position="220"/>
    </location>
</feature>
<evidence type="ECO:0000256" key="1">
    <source>
        <dbReference type="ARBA" id="ARBA00007623"/>
    </source>
</evidence>
<gene>
    <name evidence="3" type="ORF">LSTR_LSTR010033</name>
</gene>
<dbReference type="Gene3D" id="2.60.120.380">
    <property type="match status" value="1"/>
</dbReference>
<dbReference type="InterPro" id="IPR036213">
    <property type="entry name" value="Calpain_III_sf"/>
</dbReference>
<dbReference type="GO" id="GO:0006508">
    <property type="term" value="P:proteolysis"/>
    <property type="evidence" value="ECO:0007669"/>
    <property type="project" value="InterPro"/>
</dbReference>
<dbReference type="GO" id="GO:0005737">
    <property type="term" value="C:cytoplasm"/>
    <property type="evidence" value="ECO:0007669"/>
    <property type="project" value="TreeGrafter"/>
</dbReference>
<protein>
    <recommendedName>
        <fullName evidence="2">Peptidase C2 calpain domain-containing protein</fullName>
    </recommendedName>
</protein>
<dbReference type="Proteomes" id="UP000291343">
    <property type="component" value="Unassembled WGS sequence"/>
</dbReference>
<dbReference type="InterPro" id="IPR022684">
    <property type="entry name" value="Calpain_cysteine_protease"/>
</dbReference>
<organism evidence="3 4">
    <name type="scientific">Laodelphax striatellus</name>
    <name type="common">Small brown planthopper</name>
    <name type="synonym">Delphax striatella</name>
    <dbReference type="NCBI Taxonomy" id="195883"/>
    <lineage>
        <taxon>Eukaryota</taxon>
        <taxon>Metazoa</taxon>
        <taxon>Ecdysozoa</taxon>
        <taxon>Arthropoda</taxon>
        <taxon>Hexapoda</taxon>
        <taxon>Insecta</taxon>
        <taxon>Pterygota</taxon>
        <taxon>Neoptera</taxon>
        <taxon>Paraneoptera</taxon>
        <taxon>Hemiptera</taxon>
        <taxon>Auchenorrhyncha</taxon>
        <taxon>Fulgoroidea</taxon>
        <taxon>Delphacidae</taxon>
        <taxon>Criomorphinae</taxon>
        <taxon>Laodelphax</taxon>
    </lineage>
</organism>
<proteinExistence type="inferred from homology"/>
<evidence type="ECO:0000313" key="4">
    <source>
        <dbReference type="Proteomes" id="UP000291343"/>
    </source>
</evidence>
<dbReference type="PANTHER" id="PTHR10183">
    <property type="entry name" value="CALPAIN"/>
    <property type="match status" value="1"/>
</dbReference>
<dbReference type="SUPFAM" id="SSF49758">
    <property type="entry name" value="Calpain large subunit, middle domain (domain III)"/>
    <property type="match status" value="1"/>
</dbReference>
<keyword evidence="4" id="KW-1185">Reference proteome</keyword>
<evidence type="ECO:0000259" key="2">
    <source>
        <dbReference type="SMART" id="SM00720"/>
    </source>
</evidence>
<dbReference type="GO" id="GO:0004198">
    <property type="term" value="F:calcium-dependent cysteine-type endopeptidase activity"/>
    <property type="evidence" value="ECO:0007669"/>
    <property type="project" value="InterPro"/>
</dbReference>
<dbReference type="InterPro" id="IPR022683">
    <property type="entry name" value="Calpain_III"/>
</dbReference>
<comment type="similarity">
    <text evidence="1">Belongs to the peptidase C2 family.</text>
</comment>
<name>A0A482XFC2_LAOST</name>
<dbReference type="Pfam" id="PF01067">
    <property type="entry name" value="Calpain_III"/>
    <property type="match status" value="1"/>
</dbReference>
<dbReference type="OrthoDB" id="424753at2759"/>
<dbReference type="STRING" id="195883.A0A482XFC2"/>
<reference evidence="3 4" key="1">
    <citation type="journal article" date="2017" name="Gigascience">
        <title>Genome sequence of the small brown planthopper, Laodelphax striatellus.</title>
        <authorList>
            <person name="Zhu J."/>
            <person name="Jiang F."/>
            <person name="Wang X."/>
            <person name="Yang P."/>
            <person name="Bao Y."/>
            <person name="Zhao W."/>
            <person name="Wang W."/>
            <person name="Lu H."/>
            <person name="Wang Q."/>
            <person name="Cui N."/>
            <person name="Li J."/>
            <person name="Chen X."/>
            <person name="Luo L."/>
            <person name="Yu J."/>
            <person name="Kang L."/>
            <person name="Cui F."/>
        </authorList>
    </citation>
    <scope>NUCLEOTIDE SEQUENCE [LARGE SCALE GENOMIC DNA]</scope>
    <source>
        <strain evidence="3">Lst14</strain>
    </source>
</reference>
<evidence type="ECO:0000313" key="3">
    <source>
        <dbReference type="EMBL" id="RZF44404.1"/>
    </source>
</evidence>
<sequence length="222" mass="24763">MGCGASLAQQTGGDGFGLASLLKDAHLHPRETRILQIEEVDSFEDCEDGNNDENDDEYTIREASLATCTHMAEIAGAWVWGITAGGSRNNVEMFAVNPQYLLQIGHEDMVLRKMFSATRRQASIVETHISLAQLDHSKHQLLHIAFFLYKVTSQLERLEAEYFLCVPPDECSGTFRNLPQVHGRYLLKSGAYILVPATFHPYHCAKFSIQVHASRTVSLALL</sequence>
<dbReference type="InterPro" id="IPR022682">
    <property type="entry name" value="Calpain_domain_III"/>
</dbReference>
<accession>A0A482XFC2</accession>
<dbReference type="AlphaFoldDB" id="A0A482XFC2"/>
<dbReference type="SMR" id="A0A482XFC2"/>
<comment type="caution">
    <text evidence="3">The sequence shown here is derived from an EMBL/GenBank/DDBJ whole genome shotgun (WGS) entry which is preliminary data.</text>
</comment>